<evidence type="ECO:0000256" key="2">
    <source>
        <dbReference type="ARBA" id="ARBA00022723"/>
    </source>
</evidence>
<dbReference type="InterPro" id="IPR042243">
    <property type="entry name" value="HypD_1"/>
</dbReference>
<keyword evidence="2" id="KW-0479">Metal-binding</keyword>
<evidence type="ECO:0000256" key="1">
    <source>
        <dbReference type="ARBA" id="ARBA00007888"/>
    </source>
</evidence>
<evidence type="ECO:0000313" key="4">
    <source>
        <dbReference type="EMBL" id="MEE6148194.1"/>
    </source>
</evidence>
<name>A0ABU7RC74_9ACTN</name>
<proteinExistence type="inferred from homology"/>
<dbReference type="NCBIfam" id="TIGR00075">
    <property type="entry name" value="hypD"/>
    <property type="match status" value="1"/>
</dbReference>
<dbReference type="PIRSF" id="PIRSF005622">
    <property type="entry name" value="Hydrgn_mat_hypD"/>
    <property type="match status" value="1"/>
</dbReference>
<dbReference type="Gene3D" id="3.40.50.11740">
    <property type="entry name" value="HypD, alpha/beta domain 2"/>
    <property type="match status" value="2"/>
</dbReference>
<dbReference type="Gene3D" id="6.10.20.100">
    <property type="match status" value="1"/>
</dbReference>
<dbReference type="PANTHER" id="PTHR30149:SF0">
    <property type="entry name" value="HYDROGENASE MATURATION FACTOR HYPD"/>
    <property type="match status" value="1"/>
</dbReference>
<comment type="similarity">
    <text evidence="1">Belongs to the HypD family.</text>
</comment>
<dbReference type="Proteomes" id="UP001332931">
    <property type="component" value="Unassembled WGS sequence"/>
</dbReference>
<keyword evidence="3" id="KW-0408">Iron</keyword>
<dbReference type="PANTHER" id="PTHR30149">
    <property type="entry name" value="HYDROGENASE PROTEIN ASSEMBLY PROTEIN HYPD"/>
    <property type="match status" value="1"/>
</dbReference>
<comment type="caution">
    <text evidence="4">The sequence shown here is derived from an EMBL/GenBank/DDBJ whole genome shotgun (WGS) entry which is preliminary data.</text>
</comment>
<dbReference type="RefSeq" id="WP_330958962.1">
    <property type="nucleotide sequence ID" value="NZ_JAZGJQ010000015.1"/>
</dbReference>
<dbReference type="InterPro" id="IPR002780">
    <property type="entry name" value="Hyd_form_HypD"/>
</dbReference>
<evidence type="ECO:0000256" key="3">
    <source>
        <dbReference type="ARBA" id="ARBA00023004"/>
    </source>
</evidence>
<dbReference type="EMBL" id="JAZGJQ010000015">
    <property type="protein sequence ID" value="MEE6148194.1"/>
    <property type="molecule type" value="Genomic_DNA"/>
</dbReference>
<protein>
    <submittedName>
        <fullName evidence="4">Hydrogenase formation protein HypD</fullName>
    </submittedName>
</protein>
<dbReference type="Pfam" id="PF01924">
    <property type="entry name" value="HypD"/>
    <property type="match status" value="1"/>
</dbReference>
<reference evidence="4 5" key="1">
    <citation type="submission" date="2024-01" db="EMBL/GenBank/DDBJ databases">
        <title>Description of Olsenella sp. nov., isolated from pig feces.</title>
        <authorList>
            <person name="Chang Y.-H."/>
        </authorList>
    </citation>
    <scope>NUCLEOTIDE SEQUENCE [LARGE SCALE GENOMIC DNA]</scope>
    <source>
        <strain evidence="4 5">YH-ols2223</strain>
    </source>
</reference>
<evidence type="ECO:0000313" key="5">
    <source>
        <dbReference type="Proteomes" id="UP001332931"/>
    </source>
</evidence>
<keyword evidence="5" id="KW-1185">Reference proteome</keyword>
<dbReference type="InterPro" id="IPR042244">
    <property type="entry name" value="HypD_2_sf"/>
</dbReference>
<accession>A0ABU7RC74</accession>
<gene>
    <name evidence="4" type="primary">hypD</name>
    <name evidence="4" type="ORF">VXJ25_09415</name>
</gene>
<sequence length="382" mass="40064">MAAESAPAGAGLDAAKAPGAAPGSGAALDAAASHADAVEVLKGYDGPHVRIMEVCGTHTHEIFRQGVRRLLPPAVELISGPGCPVCVTPVGYIDEAVRLALECGCTICTFGDLVRVPGSRLSLADARARGAHVRVVYSPQDGEAYAEAHPEEDVVFLSVGFETTTPSTCIAVRTAAERGVRNFSVLTANKTMPGAYEAMRDSCDLFLYPGHVCAIAGTKVCEDLVAEGVSGVVAGFTARELVCALAVGVTKFREGAPFFVNCYPRVVRPEGSPAARRLVASMMEPCDARWRGIGVIPDSGMRLNEAYRGFDALERHGLAHEEGVEPRGCRCGEVLQGRCTPEGCALFGRACTPEHPVGACMVSSEGACSAFYLYGAATKEEK</sequence>
<organism evidence="4 5">
    <name type="scientific">Olsenella absiana</name>
    <dbReference type="NCBI Taxonomy" id="3115222"/>
    <lineage>
        <taxon>Bacteria</taxon>
        <taxon>Bacillati</taxon>
        <taxon>Actinomycetota</taxon>
        <taxon>Coriobacteriia</taxon>
        <taxon>Coriobacteriales</taxon>
        <taxon>Atopobiaceae</taxon>
        <taxon>Olsenella</taxon>
    </lineage>
</organism>